<dbReference type="EC" id="3.1.1.11" evidence="5"/>
<evidence type="ECO:0000256" key="4">
    <source>
        <dbReference type="PROSITE-ProRule" id="PRU10040"/>
    </source>
</evidence>
<dbReference type="InterPro" id="IPR011050">
    <property type="entry name" value="Pectin_lyase_fold/virulence"/>
</dbReference>
<sequence length="360" mass="39833">MVNSIGYYGQVRVYAKVVANNSKDINGIKLEVGDVELVERLDVDSSETLTKIVVAKDNSGDYKTVQAAIDAVSENNIYPVEIFIKDGIYKEVINITSSKPFIRMIGESKEGTILTYDNYNSKPKPAGGTYGTTGSSTAFLYADNFIAKNLTFENSFNDPSIEDDGRQAVAIKSQGDKMIFENVRFIGNQDTLYANAGRQYFKNCYIEGDVDFIFGAAQAVFNNCEIYSLDRGSSVNNGYVSAASTPIKEPYGYLFINSRFLSDAPEGTVYLGRPWHPGGDKYAIANVVVRDSYLGAHIKAEPWTDMSGFKATEARFYEYQNSGPGAVINPSRKQLTAEEAKKYTIENILDGWNPEEVLNK</sequence>
<dbReference type="Gene3D" id="2.160.20.10">
    <property type="entry name" value="Single-stranded right-handed beta-helix, Pectin lyase-like"/>
    <property type="match status" value="1"/>
</dbReference>
<keyword evidence="8" id="KW-1185">Reference proteome</keyword>
<keyword evidence="2 5" id="KW-0378">Hydrolase</keyword>
<dbReference type="GO" id="GO:0045490">
    <property type="term" value="P:pectin catabolic process"/>
    <property type="evidence" value="ECO:0007669"/>
    <property type="project" value="UniProtKB-UniRule"/>
</dbReference>
<comment type="pathway">
    <text evidence="5">Glycan metabolism; pectin degradation; 2-dehydro-3-deoxy-D-gluconate from pectin: step 1/5.</text>
</comment>
<proteinExistence type="inferred from homology"/>
<dbReference type="UniPathway" id="UPA00545">
    <property type="reaction ID" value="UER00823"/>
</dbReference>
<dbReference type="Pfam" id="PF01095">
    <property type="entry name" value="Pectinesterase"/>
    <property type="match status" value="1"/>
</dbReference>
<accession>A0A285GAZ6</accession>
<evidence type="ECO:0000256" key="3">
    <source>
        <dbReference type="ARBA" id="ARBA00023085"/>
    </source>
</evidence>
<evidence type="ECO:0000313" key="7">
    <source>
        <dbReference type="EMBL" id="SNY19581.1"/>
    </source>
</evidence>
<dbReference type="PANTHER" id="PTHR31321">
    <property type="entry name" value="ACYL-COA THIOESTER HYDROLASE YBHC-RELATED"/>
    <property type="match status" value="1"/>
</dbReference>
<dbReference type="AlphaFoldDB" id="A0A285GAZ6"/>
<dbReference type="PROSITE" id="PS00503">
    <property type="entry name" value="PECTINESTERASE_2"/>
    <property type="match status" value="1"/>
</dbReference>
<dbReference type="GO" id="GO:0030599">
    <property type="term" value="F:pectinesterase activity"/>
    <property type="evidence" value="ECO:0007669"/>
    <property type="project" value="UniProtKB-UniRule"/>
</dbReference>
<dbReference type="PANTHER" id="PTHR31321:SF57">
    <property type="entry name" value="PECTINESTERASE 53-RELATED"/>
    <property type="match status" value="1"/>
</dbReference>
<dbReference type="GO" id="GO:0042545">
    <property type="term" value="P:cell wall modification"/>
    <property type="evidence" value="ECO:0007669"/>
    <property type="project" value="UniProtKB-UniRule"/>
</dbReference>
<gene>
    <name evidence="7" type="ORF">SAMN06265827_105150</name>
</gene>
<dbReference type="SUPFAM" id="SSF51126">
    <property type="entry name" value="Pectin lyase-like"/>
    <property type="match status" value="1"/>
</dbReference>
<dbReference type="EMBL" id="OBDZ01000005">
    <property type="protein sequence ID" value="SNY19581.1"/>
    <property type="molecule type" value="Genomic_DNA"/>
</dbReference>
<dbReference type="PROSITE" id="PS00800">
    <property type="entry name" value="PECTINESTERASE_1"/>
    <property type="match status" value="1"/>
</dbReference>
<dbReference type="RefSeq" id="WP_216358753.1">
    <property type="nucleotide sequence ID" value="NZ_OBDZ01000005.1"/>
</dbReference>
<name>A0A285GAZ6_9FIRM</name>
<feature type="domain" description="Pectinesterase catalytic" evidence="6">
    <location>
        <begin position="52"/>
        <end position="351"/>
    </location>
</feature>
<evidence type="ECO:0000256" key="2">
    <source>
        <dbReference type="ARBA" id="ARBA00022801"/>
    </source>
</evidence>
<reference evidence="8" key="1">
    <citation type="submission" date="2017-09" db="EMBL/GenBank/DDBJ databases">
        <authorList>
            <person name="Varghese N."/>
            <person name="Submissions S."/>
        </authorList>
    </citation>
    <scope>NUCLEOTIDE SEQUENCE [LARGE SCALE GENOMIC DNA]</scope>
    <source>
        <strain evidence="8">MSL47</strain>
    </source>
</reference>
<feature type="active site" evidence="4">
    <location>
        <position position="211"/>
    </location>
</feature>
<organism evidence="7 8">
    <name type="scientific">Orenia metallireducens</name>
    <dbReference type="NCBI Taxonomy" id="1413210"/>
    <lineage>
        <taxon>Bacteria</taxon>
        <taxon>Bacillati</taxon>
        <taxon>Bacillota</taxon>
        <taxon>Clostridia</taxon>
        <taxon>Halanaerobiales</taxon>
        <taxon>Halobacteroidaceae</taxon>
        <taxon>Orenia</taxon>
    </lineage>
</organism>
<keyword evidence="3 5" id="KW-0063">Aspartyl esterase</keyword>
<dbReference type="GO" id="GO:0009279">
    <property type="term" value="C:cell outer membrane"/>
    <property type="evidence" value="ECO:0007669"/>
    <property type="project" value="TreeGrafter"/>
</dbReference>
<dbReference type="Proteomes" id="UP000219573">
    <property type="component" value="Unassembled WGS sequence"/>
</dbReference>
<evidence type="ECO:0000313" key="8">
    <source>
        <dbReference type="Proteomes" id="UP000219573"/>
    </source>
</evidence>
<evidence type="ECO:0000256" key="1">
    <source>
        <dbReference type="ARBA" id="ARBA00008891"/>
    </source>
</evidence>
<comment type="catalytic activity">
    <reaction evidence="5">
        <text>[(1-&gt;4)-alpha-D-galacturonosyl methyl ester](n) + n H2O = [(1-&gt;4)-alpha-D-galacturonosyl](n) + n methanol + n H(+)</text>
        <dbReference type="Rhea" id="RHEA:22380"/>
        <dbReference type="Rhea" id="RHEA-COMP:14570"/>
        <dbReference type="Rhea" id="RHEA-COMP:14573"/>
        <dbReference type="ChEBI" id="CHEBI:15377"/>
        <dbReference type="ChEBI" id="CHEBI:15378"/>
        <dbReference type="ChEBI" id="CHEBI:17790"/>
        <dbReference type="ChEBI" id="CHEBI:140522"/>
        <dbReference type="ChEBI" id="CHEBI:140523"/>
        <dbReference type="EC" id="3.1.1.11"/>
    </reaction>
</comment>
<evidence type="ECO:0000259" key="6">
    <source>
        <dbReference type="Pfam" id="PF01095"/>
    </source>
</evidence>
<evidence type="ECO:0000256" key="5">
    <source>
        <dbReference type="RuleBase" id="RU000589"/>
    </source>
</evidence>
<protein>
    <recommendedName>
        <fullName evidence="5">Pectinesterase</fullName>
        <ecNumber evidence="5">3.1.1.11</ecNumber>
    </recommendedName>
</protein>
<dbReference type="InterPro" id="IPR012334">
    <property type="entry name" value="Pectin_lyas_fold"/>
</dbReference>
<comment type="similarity">
    <text evidence="1">Belongs to the pectinesterase family.</text>
</comment>
<dbReference type="InterPro" id="IPR018040">
    <property type="entry name" value="Pectinesterase_Tyr_AS"/>
</dbReference>
<dbReference type="InterPro" id="IPR033131">
    <property type="entry name" value="Pectinesterase_Asp_AS"/>
</dbReference>
<dbReference type="InterPro" id="IPR000070">
    <property type="entry name" value="Pectinesterase_cat"/>
</dbReference>